<dbReference type="InterPro" id="IPR025497">
    <property type="entry name" value="PatA-like_N"/>
</dbReference>
<dbReference type="PANTHER" id="PTHR44591">
    <property type="entry name" value="STRESS RESPONSE REGULATOR PROTEIN 1"/>
    <property type="match status" value="1"/>
</dbReference>
<accession>A0A0D8ZXU2</accession>
<keyword evidence="6" id="KW-1185">Reference proteome</keyword>
<feature type="modified residue" description="4-aspartylphosphate" evidence="2">
    <location>
        <position position="383"/>
    </location>
</feature>
<proteinExistence type="predicted"/>
<dbReference type="OrthoDB" id="9809318at2"/>
<feature type="compositionally biased region" description="Basic and acidic residues" evidence="3">
    <location>
        <begin position="308"/>
        <end position="318"/>
    </location>
</feature>
<name>A0A0D8ZXU2_9CYAN</name>
<gene>
    <name evidence="5" type="ORF">UH38_03855</name>
</gene>
<dbReference type="AlphaFoldDB" id="A0A0D8ZXU2"/>
<dbReference type="Gene3D" id="3.40.50.2300">
    <property type="match status" value="1"/>
</dbReference>
<dbReference type="PROSITE" id="PS50110">
    <property type="entry name" value="RESPONSE_REGULATORY"/>
    <property type="match status" value="1"/>
</dbReference>
<evidence type="ECO:0000313" key="6">
    <source>
        <dbReference type="Proteomes" id="UP000032452"/>
    </source>
</evidence>
<dbReference type="InterPro" id="IPR050595">
    <property type="entry name" value="Bact_response_regulator"/>
</dbReference>
<organism evidence="5 6">
    <name type="scientific">Aliterella atlantica CENA595</name>
    <dbReference type="NCBI Taxonomy" id="1618023"/>
    <lineage>
        <taxon>Bacteria</taxon>
        <taxon>Bacillati</taxon>
        <taxon>Cyanobacteriota</taxon>
        <taxon>Cyanophyceae</taxon>
        <taxon>Chroococcidiopsidales</taxon>
        <taxon>Aliterellaceae</taxon>
        <taxon>Aliterella</taxon>
    </lineage>
</organism>
<evidence type="ECO:0000313" key="5">
    <source>
        <dbReference type="EMBL" id="KJH73192.1"/>
    </source>
</evidence>
<dbReference type="GO" id="GO:0000160">
    <property type="term" value="P:phosphorelay signal transduction system"/>
    <property type="evidence" value="ECO:0007669"/>
    <property type="project" value="InterPro"/>
</dbReference>
<keyword evidence="1 2" id="KW-0597">Phosphoprotein</keyword>
<dbReference type="InterPro" id="IPR011006">
    <property type="entry name" value="CheY-like_superfamily"/>
</dbReference>
<evidence type="ECO:0000256" key="3">
    <source>
        <dbReference type="SAM" id="MobiDB-lite"/>
    </source>
</evidence>
<evidence type="ECO:0000256" key="2">
    <source>
        <dbReference type="PROSITE-ProRule" id="PRU00169"/>
    </source>
</evidence>
<protein>
    <submittedName>
        <fullName evidence="5">Chemotaxis protein CheY</fullName>
    </submittedName>
</protein>
<dbReference type="Pfam" id="PF14332">
    <property type="entry name" value="DUF4388"/>
    <property type="match status" value="1"/>
</dbReference>
<dbReference type="PATRIC" id="fig|1618023.3.peg.5262"/>
<evidence type="ECO:0000259" key="4">
    <source>
        <dbReference type="PROSITE" id="PS50110"/>
    </source>
</evidence>
<sequence>MTSCGTFQKLRPLSLLAHLSNCYDSAHLKVLSKSVSWSIYLENGKIIYASHSVDPFDRLDCHLRRLAQKIPTLGSETRSKLRLMFENETEDSAAIAPDYQAICWLIERKYLAIEQAENLIEGLVREVIESFLLVKEGSYELAGDRGATPKFCQLDLSVLLNHAQKQLHSWQALAPEITSPYQRPYLANSYSKTQYLSPELRQKLTAILKGFSFRHLAILLNQDELRLAQSLHPYIANGNILLHEPQPPFDSLPKIGEALSAERNVAPAANSKLMPPLPSDRPQRDVSLTPVPGVGQFASNSSRNLEPINKHSLERDRPTPPLSSISEPDKKTYKIVCVDDSPAMLRELSYFLDDESFSVSTISDSIKALMQIVRLKPDLILLDVKMAGIDGYELCRLLRNHSFFKNTPIIMVTGNTGIIDRVKARVVGASGYLTKPFTQSELLKMVFRHLS</sequence>
<dbReference type="EMBL" id="JYON01000002">
    <property type="protein sequence ID" value="KJH73192.1"/>
    <property type="molecule type" value="Genomic_DNA"/>
</dbReference>
<dbReference type="InterPro" id="IPR001789">
    <property type="entry name" value="Sig_transdc_resp-reg_receiver"/>
</dbReference>
<reference evidence="5 6" key="1">
    <citation type="submission" date="2015-02" db="EMBL/GenBank/DDBJ databases">
        <title>Draft genome of a novel marine cyanobacterium (Chroococcales) isolated from South Atlantic Ocean.</title>
        <authorList>
            <person name="Rigonato J."/>
            <person name="Alvarenga D.O."/>
            <person name="Branco L.H."/>
            <person name="Varani A.M."/>
            <person name="Brandini F.P."/>
            <person name="Fiore M.F."/>
        </authorList>
    </citation>
    <scope>NUCLEOTIDE SEQUENCE [LARGE SCALE GENOMIC DNA]</scope>
    <source>
        <strain evidence="5 6">CENA595</strain>
    </source>
</reference>
<dbReference type="RefSeq" id="WP_045053294.1">
    <property type="nucleotide sequence ID" value="NZ_CAWMDP010000059.1"/>
</dbReference>
<dbReference type="PANTHER" id="PTHR44591:SF3">
    <property type="entry name" value="RESPONSE REGULATORY DOMAIN-CONTAINING PROTEIN"/>
    <property type="match status" value="1"/>
</dbReference>
<dbReference type="SUPFAM" id="SSF52172">
    <property type="entry name" value="CheY-like"/>
    <property type="match status" value="1"/>
</dbReference>
<dbReference type="Proteomes" id="UP000032452">
    <property type="component" value="Unassembled WGS sequence"/>
</dbReference>
<dbReference type="InterPro" id="IPR024186">
    <property type="entry name" value="Sig_transdc_resp-reg_PatA"/>
</dbReference>
<comment type="caution">
    <text evidence="5">The sequence shown here is derived from an EMBL/GenBank/DDBJ whole genome shotgun (WGS) entry which is preliminary data.</text>
</comment>
<feature type="domain" description="Response regulatory" evidence="4">
    <location>
        <begin position="334"/>
        <end position="450"/>
    </location>
</feature>
<evidence type="ECO:0000256" key="1">
    <source>
        <dbReference type="ARBA" id="ARBA00022553"/>
    </source>
</evidence>
<dbReference type="STRING" id="1618023.UH38_03855"/>
<dbReference type="Pfam" id="PF00072">
    <property type="entry name" value="Response_reg"/>
    <property type="match status" value="1"/>
</dbReference>
<dbReference type="PIRSF" id="PIRSF005897">
    <property type="entry name" value="RR_PatA"/>
    <property type="match status" value="1"/>
</dbReference>
<feature type="region of interest" description="Disordered" evidence="3">
    <location>
        <begin position="269"/>
        <end position="327"/>
    </location>
</feature>
<dbReference type="SMART" id="SM00448">
    <property type="entry name" value="REC"/>
    <property type="match status" value="1"/>
</dbReference>